<organism evidence="3 4">
    <name type="scientific">Levilinea saccharolytica</name>
    <dbReference type="NCBI Taxonomy" id="229921"/>
    <lineage>
        <taxon>Bacteria</taxon>
        <taxon>Bacillati</taxon>
        <taxon>Chloroflexota</taxon>
        <taxon>Anaerolineae</taxon>
        <taxon>Anaerolineales</taxon>
        <taxon>Anaerolineaceae</taxon>
        <taxon>Levilinea</taxon>
    </lineage>
</organism>
<proteinExistence type="predicted"/>
<evidence type="ECO:0000313" key="3">
    <source>
        <dbReference type="EMBL" id="KPL75758.1"/>
    </source>
</evidence>
<gene>
    <name evidence="3" type="ORF">ADN01_18245</name>
</gene>
<dbReference type="Proteomes" id="UP000050501">
    <property type="component" value="Unassembled WGS sequence"/>
</dbReference>
<accession>A0A0P6XKZ6</accession>
<evidence type="ECO:0000313" key="4">
    <source>
        <dbReference type="Proteomes" id="UP000050501"/>
    </source>
</evidence>
<feature type="domain" description="DUF58" evidence="2">
    <location>
        <begin position="51"/>
        <end position="206"/>
    </location>
</feature>
<reference evidence="3 4" key="1">
    <citation type="submission" date="2015-07" db="EMBL/GenBank/DDBJ databases">
        <title>Genome sequence of Levilinea saccharolytica DSM 16555.</title>
        <authorList>
            <person name="Hemp J."/>
            <person name="Ward L.M."/>
            <person name="Pace L.A."/>
            <person name="Fischer W.W."/>
        </authorList>
    </citation>
    <scope>NUCLEOTIDE SEQUENCE [LARGE SCALE GENOMIC DNA]</scope>
    <source>
        <strain evidence="3 4">KIBI-1</strain>
    </source>
</reference>
<feature type="compositionally biased region" description="Polar residues" evidence="1">
    <location>
        <begin position="42"/>
        <end position="52"/>
    </location>
</feature>
<comment type="caution">
    <text evidence="3">The sequence shown here is derived from an EMBL/GenBank/DDBJ whole genome shotgun (WGS) entry which is preliminary data.</text>
</comment>
<dbReference type="PANTHER" id="PTHR34351:SF2">
    <property type="entry name" value="DUF58 DOMAIN-CONTAINING PROTEIN"/>
    <property type="match status" value="1"/>
</dbReference>
<evidence type="ECO:0000256" key="1">
    <source>
        <dbReference type="SAM" id="MobiDB-lite"/>
    </source>
</evidence>
<dbReference type="EMBL" id="LGCM01000065">
    <property type="protein sequence ID" value="KPL75758.1"/>
    <property type="molecule type" value="Genomic_DNA"/>
</dbReference>
<feature type="region of interest" description="Disordered" evidence="1">
    <location>
        <begin position="22"/>
        <end position="62"/>
    </location>
</feature>
<keyword evidence="4" id="KW-1185">Reference proteome</keyword>
<protein>
    <recommendedName>
        <fullName evidence="2">DUF58 domain-containing protein</fullName>
    </recommendedName>
</protein>
<evidence type="ECO:0000259" key="2">
    <source>
        <dbReference type="Pfam" id="PF01882"/>
    </source>
</evidence>
<sequence length="272" mass="29509">MRQVTADPLEIVVYPPLAHLPPDLLRPRSAPGSQRPLRQPLSAETTQASTTRDYAPGDSLRRVHWPTTARREKWSVKEFDPEAAARVWLIVDSQAGVQREAEGRSSLEDLIITAASLSSHLLRSGLAVGILAAGNAPLPPRPGPHSLWVLLRGLAGLNAGPTSLGSALQAFQPLLLPQDLCVVLTPSLDPAWSRPLRLLAHPQAVLWAADPCPPEVQSARLRLTAQGIPTEILLSPQIRVIPAAYGALRRWEFRATGTGRVVVQARPREVQP</sequence>
<dbReference type="InterPro" id="IPR002881">
    <property type="entry name" value="DUF58"/>
</dbReference>
<dbReference type="STRING" id="229921.ADN01_18245"/>
<name>A0A0P6XKZ6_9CHLR</name>
<dbReference type="Pfam" id="PF01882">
    <property type="entry name" value="DUF58"/>
    <property type="match status" value="1"/>
</dbReference>
<dbReference type="PANTHER" id="PTHR34351">
    <property type="entry name" value="SLR1927 PROTEIN-RELATED"/>
    <property type="match status" value="1"/>
</dbReference>
<dbReference type="AlphaFoldDB" id="A0A0P6XKZ6"/>